<evidence type="ECO:0000313" key="7">
    <source>
        <dbReference type="EMBL" id="MBR7834820.1"/>
    </source>
</evidence>
<keyword evidence="8" id="KW-1185">Reference proteome</keyword>
<dbReference type="Pfam" id="PF02057">
    <property type="entry name" value="Glyco_hydro_59"/>
    <property type="match status" value="1"/>
</dbReference>
<reference evidence="7" key="1">
    <citation type="submission" date="2021-04" db="EMBL/GenBank/DDBJ databases">
        <title>Genome based classification of Actinospica acidithermotolerans sp. nov., an actinobacterium isolated from an Indonesian hot spring.</title>
        <authorList>
            <person name="Kusuma A.B."/>
            <person name="Putra K.E."/>
            <person name="Nafisah S."/>
            <person name="Loh J."/>
            <person name="Nouioui I."/>
            <person name="Goodfellow M."/>
        </authorList>
    </citation>
    <scope>NUCLEOTIDE SEQUENCE</scope>
    <source>
        <strain evidence="7">CSCA 57</strain>
    </source>
</reference>
<dbReference type="Pfam" id="PF21708">
    <property type="entry name" value="Glyco_hydro_59_C"/>
    <property type="match status" value="1"/>
</dbReference>
<dbReference type="GO" id="GO:0004336">
    <property type="term" value="F:galactosylceramidase activity"/>
    <property type="evidence" value="ECO:0007669"/>
    <property type="project" value="UniProtKB-EC"/>
</dbReference>
<keyword evidence="3" id="KW-0746">Sphingolipid metabolism</keyword>
<dbReference type="Gene3D" id="2.60.120.560">
    <property type="entry name" value="Exo-inulinase, domain 1"/>
    <property type="match status" value="1"/>
</dbReference>
<dbReference type="InterPro" id="IPR049162">
    <property type="entry name" value="GH59_C"/>
</dbReference>
<accession>A0A941EPD6</accession>
<dbReference type="InterPro" id="IPR000772">
    <property type="entry name" value="Ricin_B_lectin"/>
</dbReference>
<keyword evidence="3" id="KW-0443">Lipid metabolism</keyword>
<evidence type="ECO:0000256" key="3">
    <source>
        <dbReference type="ARBA" id="ARBA00022919"/>
    </source>
</evidence>
<dbReference type="Gene3D" id="3.20.20.80">
    <property type="entry name" value="Glycosidases"/>
    <property type="match status" value="1"/>
</dbReference>
<dbReference type="Gene3D" id="3.20.20.70">
    <property type="entry name" value="Aldolase class I"/>
    <property type="match status" value="1"/>
</dbReference>
<protein>
    <recommendedName>
        <fullName evidence="2">galactosylceramidase</fullName>
        <ecNumber evidence="2">3.2.1.46</ecNumber>
    </recommendedName>
    <alternativeName>
        <fullName evidence="5">Galactosylceramidase</fullName>
    </alternativeName>
</protein>
<dbReference type="Proteomes" id="UP000675781">
    <property type="component" value="Unassembled WGS sequence"/>
</dbReference>
<evidence type="ECO:0000256" key="5">
    <source>
        <dbReference type="ARBA" id="ARBA00033098"/>
    </source>
</evidence>
<name>A0A941EPD6_9ACTN</name>
<feature type="domain" description="Ricin B lectin" evidence="6">
    <location>
        <begin position="804"/>
        <end position="927"/>
    </location>
</feature>
<dbReference type="SMART" id="SM00458">
    <property type="entry name" value="RICIN"/>
    <property type="match status" value="2"/>
</dbReference>
<proteinExistence type="inferred from homology"/>
<dbReference type="PANTHER" id="PTHR15172:SF1">
    <property type="entry name" value="GALACTOCEREBROSIDASE"/>
    <property type="match status" value="1"/>
</dbReference>
<sequence>MASVHRRRLWQQSAIAILALLCSMLYVFGGATAQAAAATTIAVNGSSAGRTFDGIGAISGGGGNSRLLIDYPAAQQSQILDYLFKPDYGANLQILKVEIGGDANSTDGAEPSIEHTAGNVQCNTGYEFWLMEQAKARNPDIKLYGLAWAAPGWIGGGNFWSTDMIDYLISWLGCAKADGLSIDYLGGWNERGYDISWYEQLRTALNNAGYGSTEIVGADSDWSVAADIADNSAFASAVQIIGTHYPCQGGDGGNADTCPGNATAEGTGKPLWASENGSQDMNSGAPALIRSITRGYTDAEMTAYINWPLIAAITPNLPYPTDGMMTASQPWSGNYSVGESTWATAQVTQFTQPGWQFLNSGSGYLGGSEQNGTYVSLKSTNNSDYSTIIETTTATAAQNVTLNVSGGLSTGTVHVWSTDVDSPSSATDFVHSQDITPSNGSYSFTAQPGYIYTVTTATGQGKGAAASPASAALPLPYADGYEADATGSEPKYLETMQGAYQVEPCANGRSGQCVEQMAPIKPIEWQNDSDAFALVGDTSWSNYTVSTDVDLEQAGTAEIYGRANTQDRPQSDQAAYLLRASNTGAWSIDRSDTGGTITTLTSGTVNALGTGTWHTLALTMQGSKISASIDGTAVGSVTDSTYTSGQAGIGVVGYQTDQFDNLDITPGTGGIGTYAAGAISSGMSGMCLDDANDGTANGNKVDIYTCNGTAAQVWQYSNGTLQNNGSCLDVVGNSSTADGTLVDLWSCNGGANQQWNVVNGTLVNPQSGKCLDDPGFSSTPGTQLDIWDCNGGANQAWTMPPVVGPVTVATNGMCLDDANDSTADGNKVDIWGCNASSAQQWELSGNTLRNNGKCLDVAGGATADGTLAELYTCNGTGAQTWQPQSDGELINPQSGKCLDDPGFSSTAGTQLEIWDCNDGSNQQWTLPTV</sequence>
<dbReference type="Pfam" id="PF00652">
    <property type="entry name" value="Ricin_B_lectin"/>
    <property type="match status" value="2"/>
</dbReference>
<evidence type="ECO:0000256" key="2">
    <source>
        <dbReference type="ARBA" id="ARBA00012657"/>
    </source>
</evidence>
<evidence type="ECO:0000256" key="4">
    <source>
        <dbReference type="ARBA" id="ARBA00022963"/>
    </source>
</evidence>
<feature type="domain" description="Ricin B lectin" evidence="6">
    <location>
        <begin position="674"/>
        <end position="800"/>
    </location>
</feature>
<dbReference type="GO" id="GO:0016020">
    <property type="term" value="C:membrane"/>
    <property type="evidence" value="ECO:0007669"/>
    <property type="project" value="GOC"/>
</dbReference>
<dbReference type="PRINTS" id="PR00850">
    <property type="entry name" value="GLHYDRLASE59"/>
</dbReference>
<dbReference type="GO" id="GO:0006683">
    <property type="term" value="P:galactosylceramide catabolic process"/>
    <property type="evidence" value="ECO:0007669"/>
    <property type="project" value="InterPro"/>
</dbReference>
<organism evidence="7 8">
    <name type="scientific">Actinospica durhamensis</name>
    <dbReference type="NCBI Taxonomy" id="1508375"/>
    <lineage>
        <taxon>Bacteria</taxon>
        <taxon>Bacillati</taxon>
        <taxon>Actinomycetota</taxon>
        <taxon>Actinomycetes</taxon>
        <taxon>Catenulisporales</taxon>
        <taxon>Actinospicaceae</taxon>
        <taxon>Actinospica</taxon>
    </lineage>
</organism>
<dbReference type="Gene3D" id="2.80.10.50">
    <property type="match status" value="3"/>
</dbReference>
<dbReference type="GO" id="GO:0005764">
    <property type="term" value="C:lysosome"/>
    <property type="evidence" value="ECO:0007669"/>
    <property type="project" value="TreeGrafter"/>
</dbReference>
<dbReference type="EMBL" id="JAGSOG010000072">
    <property type="protein sequence ID" value="MBR7834820.1"/>
    <property type="molecule type" value="Genomic_DNA"/>
</dbReference>
<dbReference type="InterPro" id="IPR035992">
    <property type="entry name" value="Ricin_B-like_lectins"/>
</dbReference>
<comment type="similarity">
    <text evidence="1">Belongs to the glycosyl hydrolase 59 family.</text>
</comment>
<dbReference type="EC" id="3.2.1.46" evidence="2"/>
<dbReference type="SUPFAM" id="SSF50370">
    <property type="entry name" value="Ricin B-like lectins"/>
    <property type="match status" value="2"/>
</dbReference>
<dbReference type="InterPro" id="IPR017853">
    <property type="entry name" value="GH"/>
</dbReference>
<dbReference type="PROSITE" id="PS50231">
    <property type="entry name" value="RICIN_B_LECTIN"/>
    <property type="match status" value="2"/>
</dbReference>
<dbReference type="InterPro" id="IPR013785">
    <property type="entry name" value="Aldolase_TIM"/>
</dbReference>
<evidence type="ECO:0000256" key="1">
    <source>
        <dbReference type="ARBA" id="ARBA00005637"/>
    </source>
</evidence>
<dbReference type="InterPro" id="IPR013320">
    <property type="entry name" value="ConA-like_dom_sf"/>
</dbReference>
<evidence type="ECO:0000313" key="8">
    <source>
        <dbReference type="Proteomes" id="UP000675781"/>
    </source>
</evidence>
<dbReference type="InterPro" id="IPR001286">
    <property type="entry name" value="Glyco_hydro_59"/>
</dbReference>
<keyword evidence="4" id="KW-0442">Lipid degradation</keyword>
<dbReference type="AlphaFoldDB" id="A0A941EPD6"/>
<dbReference type="SUPFAM" id="SSF49899">
    <property type="entry name" value="Concanavalin A-like lectins/glucanases"/>
    <property type="match status" value="1"/>
</dbReference>
<dbReference type="RefSeq" id="WP_212529336.1">
    <property type="nucleotide sequence ID" value="NZ_JAGSOG010000072.1"/>
</dbReference>
<evidence type="ECO:0000259" key="6">
    <source>
        <dbReference type="SMART" id="SM00458"/>
    </source>
</evidence>
<dbReference type="InterPro" id="IPR049161">
    <property type="entry name" value="GH59_cat"/>
</dbReference>
<dbReference type="CDD" id="cd23451">
    <property type="entry name" value="beta-trefoil_Ricin_laminarinase"/>
    <property type="match status" value="2"/>
</dbReference>
<dbReference type="SUPFAM" id="SSF51445">
    <property type="entry name" value="(Trans)glycosidases"/>
    <property type="match status" value="1"/>
</dbReference>
<comment type="caution">
    <text evidence="7">The sequence shown here is derived from an EMBL/GenBank/DDBJ whole genome shotgun (WGS) entry which is preliminary data.</text>
</comment>
<gene>
    <name evidence="7" type="ORF">KDL01_16205</name>
</gene>
<dbReference type="PANTHER" id="PTHR15172">
    <property type="entry name" value="GALACTOCEREBROSIDASE"/>
    <property type="match status" value="1"/>
</dbReference>